<dbReference type="Proteomes" id="UP000034894">
    <property type="component" value="Unassembled WGS sequence"/>
</dbReference>
<dbReference type="STRING" id="1618443.UV73_C0005G0042"/>
<evidence type="ECO:0000313" key="2">
    <source>
        <dbReference type="EMBL" id="KKS97765.1"/>
    </source>
</evidence>
<protein>
    <submittedName>
        <fullName evidence="2">Uncharacterized protein</fullName>
    </submittedName>
</protein>
<feature type="transmembrane region" description="Helical" evidence="1">
    <location>
        <begin position="20"/>
        <end position="45"/>
    </location>
</feature>
<dbReference type="AlphaFoldDB" id="A0A0G1DIU1"/>
<evidence type="ECO:0000313" key="3">
    <source>
        <dbReference type="Proteomes" id="UP000034894"/>
    </source>
</evidence>
<comment type="caution">
    <text evidence="2">The sequence shown here is derived from an EMBL/GenBank/DDBJ whole genome shotgun (WGS) entry which is preliminary data.</text>
</comment>
<name>A0A0G1DIU1_9BACT</name>
<accession>A0A0G1DIU1</accession>
<organism evidence="2 3">
    <name type="scientific">Candidatus Gottesmanbacteria bacterium GW2011_GWA2_43_14</name>
    <dbReference type="NCBI Taxonomy" id="1618443"/>
    <lineage>
        <taxon>Bacteria</taxon>
        <taxon>Candidatus Gottesmaniibacteriota</taxon>
    </lineage>
</organism>
<dbReference type="EMBL" id="LCFP01000005">
    <property type="protein sequence ID" value="KKS97765.1"/>
    <property type="molecule type" value="Genomic_DNA"/>
</dbReference>
<gene>
    <name evidence="2" type="ORF">UV73_C0005G0042</name>
</gene>
<keyword evidence="1" id="KW-0812">Transmembrane</keyword>
<keyword evidence="1" id="KW-1133">Transmembrane helix</keyword>
<proteinExistence type="predicted"/>
<reference evidence="2 3" key="1">
    <citation type="journal article" date="2015" name="Nature">
        <title>rRNA introns, odd ribosomes, and small enigmatic genomes across a large radiation of phyla.</title>
        <authorList>
            <person name="Brown C.T."/>
            <person name="Hug L.A."/>
            <person name="Thomas B.C."/>
            <person name="Sharon I."/>
            <person name="Castelle C.J."/>
            <person name="Singh A."/>
            <person name="Wilkins M.J."/>
            <person name="Williams K.H."/>
            <person name="Banfield J.F."/>
        </authorList>
    </citation>
    <scope>NUCLEOTIDE SEQUENCE [LARGE SCALE GENOMIC DNA]</scope>
</reference>
<sequence length="76" mass="8867">MGFLRTLWSAWKKLAHRLGVFQSKVILTVFYFLILSPFGLLYSLFKDELKIKKQSQSSWLLKKSQTESIAELTQQA</sequence>
<keyword evidence="1" id="KW-0472">Membrane</keyword>
<evidence type="ECO:0000256" key="1">
    <source>
        <dbReference type="SAM" id="Phobius"/>
    </source>
</evidence>